<feature type="transmembrane region" description="Helical" evidence="1">
    <location>
        <begin position="7"/>
        <end position="31"/>
    </location>
</feature>
<sequence length="140" mass="14577">MKRTGEIVLSIIGIVVYALCAFAGFAGATVLSNEQLMSDMANEMATPQMSASDVMAMFDTMSGGIMLFAIVSVVSLILGIVAAVFLKGNKKPKAAGIILIITSVIGTIVTVLSVIIPAIFFLIAGIMALARKPKPAQTLE</sequence>
<name>A0ABP3RAB2_9BACI</name>
<feature type="domain" description="DUF4064" evidence="2">
    <location>
        <begin position="2"/>
        <end position="108"/>
    </location>
</feature>
<organism evidence="3 4">
    <name type="scientific">Virgibacillus siamensis</name>
    <dbReference type="NCBI Taxonomy" id="480071"/>
    <lineage>
        <taxon>Bacteria</taxon>
        <taxon>Bacillati</taxon>
        <taxon>Bacillota</taxon>
        <taxon>Bacilli</taxon>
        <taxon>Bacillales</taxon>
        <taxon>Bacillaceae</taxon>
        <taxon>Virgibacillus</taxon>
    </lineage>
</organism>
<dbReference type="Pfam" id="PF13273">
    <property type="entry name" value="DUF4064"/>
    <property type="match status" value="1"/>
</dbReference>
<keyword evidence="1" id="KW-0472">Membrane</keyword>
<dbReference type="InterPro" id="IPR025273">
    <property type="entry name" value="DUF4064"/>
</dbReference>
<evidence type="ECO:0000313" key="3">
    <source>
        <dbReference type="EMBL" id="GAA0603684.1"/>
    </source>
</evidence>
<accession>A0ABP3RAB2</accession>
<gene>
    <name evidence="3" type="ORF">GCM10009001_20920</name>
</gene>
<reference evidence="4" key="1">
    <citation type="journal article" date="2019" name="Int. J. Syst. Evol. Microbiol.">
        <title>The Global Catalogue of Microorganisms (GCM) 10K type strain sequencing project: providing services to taxonomists for standard genome sequencing and annotation.</title>
        <authorList>
            <consortium name="The Broad Institute Genomics Platform"/>
            <consortium name="The Broad Institute Genome Sequencing Center for Infectious Disease"/>
            <person name="Wu L."/>
            <person name="Ma J."/>
        </authorList>
    </citation>
    <scope>NUCLEOTIDE SEQUENCE [LARGE SCALE GENOMIC DNA]</scope>
    <source>
        <strain evidence="4">JCM 15395</strain>
    </source>
</reference>
<feature type="transmembrane region" description="Helical" evidence="1">
    <location>
        <begin position="65"/>
        <end position="85"/>
    </location>
</feature>
<evidence type="ECO:0000259" key="2">
    <source>
        <dbReference type="Pfam" id="PF13273"/>
    </source>
</evidence>
<dbReference type="EMBL" id="BAAADS010000015">
    <property type="protein sequence ID" value="GAA0603684.1"/>
    <property type="molecule type" value="Genomic_DNA"/>
</dbReference>
<keyword evidence="1" id="KW-0812">Transmembrane</keyword>
<evidence type="ECO:0000256" key="1">
    <source>
        <dbReference type="SAM" id="Phobius"/>
    </source>
</evidence>
<dbReference type="RefSeq" id="WP_343812787.1">
    <property type="nucleotide sequence ID" value="NZ_BAAADS010000015.1"/>
</dbReference>
<feature type="transmembrane region" description="Helical" evidence="1">
    <location>
        <begin position="97"/>
        <end position="130"/>
    </location>
</feature>
<keyword evidence="4" id="KW-1185">Reference proteome</keyword>
<protein>
    <submittedName>
        <fullName evidence="3">DUF4064 domain-containing protein</fullName>
    </submittedName>
</protein>
<keyword evidence="1" id="KW-1133">Transmembrane helix</keyword>
<comment type="caution">
    <text evidence="3">The sequence shown here is derived from an EMBL/GenBank/DDBJ whole genome shotgun (WGS) entry which is preliminary data.</text>
</comment>
<dbReference type="Proteomes" id="UP001500866">
    <property type="component" value="Unassembled WGS sequence"/>
</dbReference>
<proteinExistence type="predicted"/>
<evidence type="ECO:0000313" key="4">
    <source>
        <dbReference type="Proteomes" id="UP001500866"/>
    </source>
</evidence>